<dbReference type="Proteomes" id="UP001441944">
    <property type="component" value="Unassembled WGS sequence"/>
</dbReference>
<evidence type="ECO:0000313" key="1">
    <source>
        <dbReference type="EMBL" id="GAA6197949.1"/>
    </source>
</evidence>
<comment type="caution">
    <text evidence="1">The sequence shown here is derived from an EMBL/GenBank/DDBJ whole genome shotgun (WGS) entry which is preliminary data.</text>
</comment>
<organism evidence="1 2">
    <name type="scientific">Pseudophaeobacter arcticus</name>
    <dbReference type="NCBI Taxonomy" id="385492"/>
    <lineage>
        <taxon>Bacteria</taxon>
        <taxon>Pseudomonadati</taxon>
        <taxon>Pseudomonadota</taxon>
        <taxon>Alphaproteobacteria</taxon>
        <taxon>Rhodobacterales</taxon>
        <taxon>Paracoccaceae</taxon>
        <taxon>Pseudophaeobacter</taxon>
    </lineage>
</organism>
<reference evidence="1 2" key="1">
    <citation type="submission" date="2024-04" db="EMBL/GenBank/DDBJ databases">
        <title>Draft genome sequence of Pseudophaeobacter arcticus NBRC 116598.</title>
        <authorList>
            <person name="Miyakawa T."/>
            <person name="Kusuya Y."/>
            <person name="Miura T."/>
        </authorList>
    </citation>
    <scope>NUCLEOTIDE SEQUENCE [LARGE SCALE GENOMIC DNA]</scope>
    <source>
        <strain evidence="1 2">SU-CL00105</strain>
    </source>
</reference>
<proteinExistence type="predicted"/>
<keyword evidence="2" id="KW-1185">Reference proteome</keyword>
<name>A0ABQ0AQ21_9RHOB</name>
<sequence length="55" mass="5585">MVGEAAGIGMLLFDLAAGLLHQQPVADVRCLTHGGGNVLGGEAPKLIGDVCEQEL</sequence>
<evidence type="ECO:0000313" key="2">
    <source>
        <dbReference type="Proteomes" id="UP001441944"/>
    </source>
</evidence>
<accession>A0ABQ0AQ21</accession>
<gene>
    <name evidence="1" type="ORF">NBRC116598_33940</name>
</gene>
<dbReference type="EMBL" id="BAABWU010000016">
    <property type="protein sequence ID" value="GAA6197949.1"/>
    <property type="molecule type" value="Genomic_DNA"/>
</dbReference>
<protein>
    <submittedName>
        <fullName evidence="1">Uncharacterized protein</fullName>
    </submittedName>
</protein>